<feature type="chain" id="PRO_5035209503" description="Outer membrane protein beta-barrel domain-containing protein" evidence="2">
    <location>
        <begin position="21"/>
        <end position="228"/>
    </location>
</feature>
<dbReference type="RefSeq" id="WP_216713493.1">
    <property type="nucleotide sequence ID" value="NZ_JACVEL010000002.1"/>
</dbReference>
<accession>A0A8J6P4K0</accession>
<evidence type="ECO:0008006" key="5">
    <source>
        <dbReference type="Google" id="ProtNLM"/>
    </source>
</evidence>
<keyword evidence="4" id="KW-1185">Reference proteome</keyword>
<evidence type="ECO:0000256" key="1">
    <source>
        <dbReference type="SAM" id="MobiDB-lite"/>
    </source>
</evidence>
<organism evidence="3 4">
    <name type="scientific">Taishania pollutisoli</name>
    <dbReference type="NCBI Taxonomy" id="2766479"/>
    <lineage>
        <taxon>Bacteria</taxon>
        <taxon>Pseudomonadati</taxon>
        <taxon>Bacteroidota</taxon>
        <taxon>Flavobacteriia</taxon>
        <taxon>Flavobacteriales</taxon>
        <taxon>Crocinitomicaceae</taxon>
        <taxon>Taishania</taxon>
    </lineage>
</organism>
<gene>
    <name evidence="3" type="ORF">H9Y05_03230</name>
</gene>
<reference evidence="3" key="1">
    <citation type="submission" date="2020-09" db="EMBL/GenBank/DDBJ databases">
        <title>Taishania pollutisoli gen. nov., sp. nov., Isolated from Tetrabromobisphenol A-Contaminated Soil.</title>
        <authorList>
            <person name="Chen Q."/>
        </authorList>
    </citation>
    <scope>NUCLEOTIDE SEQUENCE</scope>
    <source>
        <strain evidence="3">CZZ-1</strain>
    </source>
</reference>
<keyword evidence="2" id="KW-0732">Signal</keyword>
<evidence type="ECO:0000313" key="3">
    <source>
        <dbReference type="EMBL" id="MBC9811479.1"/>
    </source>
</evidence>
<comment type="caution">
    <text evidence="3">The sequence shown here is derived from an EMBL/GenBank/DDBJ whole genome shotgun (WGS) entry which is preliminary data.</text>
</comment>
<dbReference type="AlphaFoldDB" id="A0A8J6P4K0"/>
<feature type="region of interest" description="Disordered" evidence="1">
    <location>
        <begin position="204"/>
        <end position="228"/>
    </location>
</feature>
<dbReference type="EMBL" id="JACVEL010000002">
    <property type="protein sequence ID" value="MBC9811479.1"/>
    <property type="molecule type" value="Genomic_DNA"/>
</dbReference>
<dbReference type="Proteomes" id="UP000652681">
    <property type="component" value="Unassembled WGS sequence"/>
</dbReference>
<feature type="signal peptide" evidence="2">
    <location>
        <begin position="1"/>
        <end position="20"/>
    </location>
</feature>
<proteinExistence type="predicted"/>
<evidence type="ECO:0000313" key="4">
    <source>
        <dbReference type="Proteomes" id="UP000652681"/>
    </source>
</evidence>
<name>A0A8J6P4K0_9FLAO</name>
<feature type="compositionally biased region" description="Basic residues" evidence="1">
    <location>
        <begin position="210"/>
        <end position="228"/>
    </location>
</feature>
<protein>
    <recommendedName>
        <fullName evidence="5">Outer membrane protein beta-barrel domain-containing protein</fullName>
    </recommendedName>
</protein>
<evidence type="ECO:0000256" key="2">
    <source>
        <dbReference type="SAM" id="SignalP"/>
    </source>
</evidence>
<sequence>MNLRIVIVLFLLGFAKQTSAQSDYLKFRPYSPYTWKVGLGWSFVDNDGRSHSHFLDLKGAWLMHPYPTHLLVDRYIKHGVSLELGASLNLLTGKKMVNGAYPSGMMVSTDLTARYSFYQFLQPMRWFDPYVGIGVGATYITAGSNGFYPTANGVVGTNFWFGNFGIRLQGALKFGLVSDVYYNDTNYLHYTAAALYRFQKKDKRDNSFNKSKHKWARKKPGKYKGRSK</sequence>